<dbReference type="SMART" id="SM00363">
    <property type="entry name" value="S4"/>
    <property type="match status" value="1"/>
</dbReference>
<protein>
    <recommendedName>
        <fullName evidence="8">Pseudouridine synthase</fullName>
        <ecNumber evidence="8">5.4.99.-</ecNumber>
    </recommendedName>
</protein>
<proteinExistence type="inferred from homology"/>
<dbReference type="PANTHER" id="PTHR21600:SF92">
    <property type="entry name" value="RIBOSOMAL LARGE SUBUNIT PSEUDOURIDINE SYNTHASE C"/>
    <property type="match status" value="1"/>
</dbReference>
<keyword evidence="6 8" id="KW-0413">Isomerase</keyword>
<comment type="catalytic activity">
    <reaction evidence="1">
        <text>uridine(955/2504/2580) in 23S rRNA = pseudouridine(955/2504/2580) in 23S rRNA</text>
        <dbReference type="Rhea" id="RHEA:42528"/>
        <dbReference type="Rhea" id="RHEA-COMP:10099"/>
        <dbReference type="Rhea" id="RHEA-COMP:10100"/>
        <dbReference type="ChEBI" id="CHEBI:65314"/>
        <dbReference type="ChEBI" id="CHEBI:65315"/>
        <dbReference type="EC" id="5.4.99.24"/>
    </reaction>
</comment>
<dbReference type="EC" id="5.4.99.-" evidence="8"/>
<evidence type="ECO:0000256" key="3">
    <source>
        <dbReference type="ARBA" id="ARBA00010876"/>
    </source>
</evidence>
<feature type="domain" description="RNA-binding S4" evidence="10">
    <location>
        <begin position="49"/>
        <end position="110"/>
    </location>
</feature>
<gene>
    <name evidence="11" type="primary">rluC</name>
    <name evidence="11" type="ORF">NKI27_11485</name>
</gene>
<dbReference type="InterPro" id="IPR006224">
    <property type="entry name" value="PsdUridine_synth_RluA-like_CS"/>
</dbReference>
<dbReference type="Pfam" id="PF00849">
    <property type="entry name" value="PseudoU_synth_2"/>
    <property type="match status" value="1"/>
</dbReference>
<dbReference type="Gene3D" id="3.10.290.10">
    <property type="entry name" value="RNA-binding S4 domain"/>
    <property type="match status" value="1"/>
</dbReference>
<dbReference type="SUPFAM" id="SSF55174">
    <property type="entry name" value="Alpha-L RNA-binding motif"/>
    <property type="match status" value="1"/>
</dbReference>
<evidence type="ECO:0000256" key="7">
    <source>
        <dbReference type="PROSITE-ProRule" id="PRU00182"/>
    </source>
</evidence>
<comment type="catalytic activity">
    <reaction evidence="8">
        <text>a uridine in RNA = a pseudouridine in RNA</text>
        <dbReference type="Rhea" id="RHEA:48348"/>
        <dbReference type="Rhea" id="RHEA-COMP:12068"/>
        <dbReference type="Rhea" id="RHEA-COMP:12069"/>
        <dbReference type="ChEBI" id="CHEBI:65314"/>
        <dbReference type="ChEBI" id="CHEBI:65315"/>
    </reaction>
</comment>
<evidence type="ECO:0000256" key="9">
    <source>
        <dbReference type="SAM" id="MobiDB-lite"/>
    </source>
</evidence>
<dbReference type="InterPro" id="IPR006145">
    <property type="entry name" value="PsdUridine_synth_RsuA/RluA"/>
</dbReference>
<organism evidence="11 12">
    <name type="scientific">Alkalimarinus alittae</name>
    <dbReference type="NCBI Taxonomy" id="2961619"/>
    <lineage>
        <taxon>Bacteria</taxon>
        <taxon>Pseudomonadati</taxon>
        <taxon>Pseudomonadota</taxon>
        <taxon>Gammaproteobacteria</taxon>
        <taxon>Alteromonadales</taxon>
        <taxon>Alteromonadaceae</taxon>
        <taxon>Alkalimarinus</taxon>
    </lineage>
</organism>
<dbReference type="PROSITE" id="PS01129">
    <property type="entry name" value="PSI_RLU"/>
    <property type="match status" value="1"/>
</dbReference>
<evidence type="ECO:0000259" key="10">
    <source>
        <dbReference type="SMART" id="SM00363"/>
    </source>
</evidence>
<dbReference type="Proteomes" id="UP001163739">
    <property type="component" value="Chromosome"/>
</dbReference>
<dbReference type="Gene3D" id="3.30.2350.10">
    <property type="entry name" value="Pseudouridine synthase"/>
    <property type="match status" value="1"/>
</dbReference>
<accession>A0ABY6MY00</accession>
<dbReference type="PANTHER" id="PTHR21600">
    <property type="entry name" value="MITOCHONDRIAL RNA PSEUDOURIDINE SYNTHASE"/>
    <property type="match status" value="1"/>
</dbReference>
<dbReference type="EMBL" id="CP100390">
    <property type="protein sequence ID" value="UZE94703.1"/>
    <property type="molecule type" value="Genomic_DNA"/>
</dbReference>
<evidence type="ECO:0000256" key="6">
    <source>
        <dbReference type="ARBA" id="ARBA00023235"/>
    </source>
</evidence>
<dbReference type="CDD" id="cd02869">
    <property type="entry name" value="PseudoU_synth_RluA_like"/>
    <property type="match status" value="1"/>
</dbReference>
<feature type="compositionally biased region" description="Polar residues" evidence="9">
    <location>
        <begin position="18"/>
        <end position="29"/>
    </location>
</feature>
<dbReference type="InterPro" id="IPR006225">
    <property type="entry name" value="PsdUridine_synth_RluC/D"/>
</dbReference>
<dbReference type="InterPro" id="IPR036986">
    <property type="entry name" value="S4_RNA-bd_sf"/>
</dbReference>
<feature type="region of interest" description="Disordered" evidence="9">
    <location>
        <begin position="1"/>
        <end position="29"/>
    </location>
</feature>
<dbReference type="InterPro" id="IPR020103">
    <property type="entry name" value="PsdUridine_synth_cat_dom_sf"/>
</dbReference>
<evidence type="ECO:0000313" key="12">
    <source>
        <dbReference type="Proteomes" id="UP001163739"/>
    </source>
</evidence>
<dbReference type="Pfam" id="PF01479">
    <property type="entry name" value="S4"/>
    <property type="match status" value="1"/>
</dbReference>
<keyword evidence="5 7" id="KW-0694">RNA-binding</keyword>
<comment type="similarity">
    <text evidence="3 8">Belongs to the pseudouridine synthase RluA family.</text>
</comment>
<comment type="function">
    <text evidence="2">Responsible for synthesis of pseudouridine from uracil at positions 955, 2504 and 2580 in 23S ribosomal RNA.</text>
</comment>
<evidence type="ECO:0000256" key="5">
    <source>
        <dbReference type="ARBA" id="ARBA00022884"/>
    </source>
</evidence>
<evidence type="ECO:0000256" key="8">
    <source>
        <dbReference type="RuleBase" id="RU362028"/>
    </source>
</evidence>
<sequence>MNDKVNASAVSDTLPRADTSSVSNKLGATEGVSSPKVQFVTVTENNETQRIDNFLLLILKGVPKSKIYRIIRKGEVRVNKGRVKPEYKLVAGDVVRVPPVTVRTESSPVKPSDKITTLLENSIIFENKELLVINKPSGLAVHGGSGINLGVIEAFRAIRPDEKFLELVHRLDRDTSGCLLIAKKRPMLKYLHQCLREDGMKKIYHTVVVGKWPSHVREVNAPLLKNELKSGERVVTVTQEGKPSLTKFRLIERYKGFTLVEASPITGRTHQIRVHATFAGYPILGDEKYGIDDINKDMKRLGAKRLMLHAAELAVKLPSERKVTVFKAPYESSFAKVVDGLSLAGGQFKGGEK</sequence>
<dbReference type="InterPro" id="IPR002942">
    <property type="entry name" value="S4_RNA-bd"/>
</dbReference>
<reference evidence="11" key="1">
    <citation type="submission" date="2022-06" db="EMBL/GenBank/DDBJ databases">
        <title>Alkalimarinus sp. nov., isolated from gut of a Alitta virens.</title>
        <authorList>
            <person name="Yang A.I."/>
            <person name="Shin N.-R."/>
        </authorList>
    </citation>
    <scope>NUCLEOTIDE SEQUENCE</scope>
    <source>
        <strain evidence="11">A2M4</strain>
    </source>
</reference>
<evidence type="ECO:0000256" key="4">
    <source>
        <dbReference type="ARBA" id="ARBA00022552"/>
    </source>
</evidence>
<keyword evidence="4" id="KW-0698">rRNA processing</keyword>
<dbReference type="NCBIfam" id="TIGR00005">
    <property type="entry name" value="rluA_subfam"/>
    <property type="match status" value="1"/>
</dbReference>
<dbReference type="InterPro" id="IPR050188">
    <property type="entry name" value="RluA_PseudoU_synthase"/>
</dbReference>
<evidence type="ECO:0000256" key="1">
    <source>
        <dbReference type="ARBA" id="ARBA00000381"/>
    </source>
</evidence>
<evidence type="ECO:0000256" key="2">
    <source>
        <dbReference type="ARBA" id="ARBA00002876"/>
    </source>
</evidence>
<dbReference type="NCBIfam" id="NF008249">
    <property type="entry name" value="PRK11025.1"/>
    <property type="match status" value="1"/>
</dbReference>
<dbReference type="CDD" id="cd00165">
    <property type="entry name" value="S4"/>
    <property type="match status" value="1"/>
</dbReference>
<keyword evidence="12" id="KW-1185">Reference proteome</keyword>
<evidence type="ECO:0000313" key="11">
    <source>
        <dbReference type="EMBL" id="UZE94703.1"/>
    </source>
</evidence>
<dbReference type="GO" id="GO:0160141">
    <property type="term" value="F:23S rRNA pseudouridine(955/2504/2580) synthase activity"/>
    <property type="evidence" value="ECO:0007669"/>
    <property type="project" value="UniProtKB-EC"/>
</dbReference>
<dbReference type="PROSITE" id="PS50889">
    <property type="entry name" value="S4"/>
    <property type="match status" value="1"/>
</dbReference>
<dbReference type="RefSeq" id="WP_265046196.1">
    <property type="nucleotide sequence ID" value="NZ_CP100390.1"/>
</dbReference>
<name>A0ABY6MY00_9ALTE</name>
<dbReference type="SUPFAM" id="SSF55120">
    <property type="entry name" value="Pseudouridine synthase"/>
    <property type="match status" value="1"/>
</dbReference>